<reference evidence="2 3" key="1">
    <citation type="submission" date="2016-10" db="EMBL/GenBank/DDBJ databases">
        <authorList>
            <person name="de Groot N.N."/>
        </authorList>
    </citation>
    <scope>NUCLEOTIDE SEQUENCE [LARGE SCALE GENOMIC DNA]</scope>
    <source>
        <strain evidence="2 3">ATCC 51327</strain>
    </source>
</reference>
<dbReference type="GO" id="GO:0006974">
    <property type="term" value="P:DNA damage response"/>
    <property type="evidence" value="ECO:0007669"/>
    <property type="project" value="TreeGrafter"/>
</dbReference>
<accession>A0A1I4MQX8</accession>
<organism evidence="2 3">
    <name type="scientific">Halanaerobium salsuginis</name>
    <dbReference type="NCBI Taxonomy" id="29563"/>
    <lineage>
        <taxon>Bacteria</taxon>
        <taxon>Bacillati</taxon>
        <taxon>Bacillota</taxon>
        <taxon>Clostridia</taxon>
        <taxon>Halanaerobiales</taxon>
        <taxon>Halanaerobiaceae</taxon>
        <taxon>Halanaerobium</taxon>
    </lineage>
</organism>
<dbReference type="PANTHER" id="PTHR34387:SF2">
    <property type="entry name" value="SLR1258 PROTEIN"/>
    <property type="match status" value="1"/>
</dbReference>
<name>A0A1I4MQX8_9FIRM</name>
<evidence type="ECO:0000256" key="1">
    <source>
        <dbReference type="SAM" id="Phobius"/>
    </source>
</evidence>
<dbReference type="STRING" id="29563.SAMN02983006_02684"/>
<sequence>MKNKNYYIIAAAIIIAALIMGGFFYQAVNNKSTIKVVGIAKKSFTSDTVKWSLTLSSEVGKNELEQGYRSMKTKLNKFKAEIKAEGIATEQFNIQPITVSKQYNYITKNGNSQRVFTGYELKQYLFLVSKDIDQIENLVLNPLQMYQKDIIIDNSNLQYFYSQIDDLKKEIIANATVNAEERAARMLENTDLKVNKVLAMNSGVFQITEPFSTNTSSMGIYNTSSKNKEISVTAHVTFSIK</sequence>
<feature type="transmembrane region" description="Helical" evidence="1">
    <location>
        <begin position="6"/>
        <end position="25"/>
    </location>
</feature>
<dbReference type="EMBL" id="FOTI01000058">
    <property type="protein sequence ID" value="SFM05684.1"/>
    <property type="molecule type" value="Genomic_DNA"/>
</dbReference>
<dbReference type="RefSeq" id="WP_089862673.1">
    <property type="nucleotide sequence ID" value="NZ_FOTI01000058.1"/>
</dbReference>
<dbReference type="Gene3D" id="3.30.110.170">
    <property type="entry name" value="Protein of unknown function (DUF541), domain 1"/>
    <property type="match status" value="1"/>
</dbReference>
<dbReference type="PANTHER" id="PTHR34387">
    <property type="entry name" value="SLR1258 PROTEIN"/>
    <property type="match status" value="1"/>
</dbReference>
<evidence type="ECO:0000313" key="3">
    <source>
        <dbReference type="Proteomes" id="UP000199006"/>
    </source>
</evidence>
<proteinExistence type="predicted"/>
<keyword evidence="1" id="KW-0812">Transmembrane</keyword>
<dbReference type="OrthoDB" id="9785289at2"/>
<dbReference type="AlphaFoldDB" id="A0A1I4MQX8"/>
<dbReference type="InterPro" id="IPR007497">
    <property type="entry name" value="SIMPL/DUF541"/>
</dbReference>
<evidence type="ECO:0008006" key="4">
    <source>
        <dbReference type="Google" id="ProtNLM"/>
    </source>
</evidence>
<protein>
    <recommendedName>
        <fullName evidence="4">SIMPL domain-containing protein</fullName>
    </recommendedName>
</protein>
<keyword evidence="1" id="KW-0472">Membrane</keyword>
<dbReference type="Proteomes" id="UP000199006">
    <property type="component" value="Unassembled WGS sequence"/>
</dbReference>
<gene>
    <name evidence="2" type="ORF">SAMN02983006_02684</name>
</gene>
<dbReference type="Gene3D" id="3.30.70.2970">
    <property type="entry name" value="Protein of unknown function (DUF541), domain 2"/>
    <property type="match status" value="1"/>
</dbReference>
<keyword evidence="1" id="KW-1133">Transmembrane helix</keyword>
<keyword evidence="3" id="KW-1185">Reference proteome</keyword>
<evidence type="ECO:0000313" key="2">
    <source>
        <dbReference type="EMBL" id="SFM05684.1"/>
    </source>
</evidence>
<dbReference type="Pfam" id="PF04402">
    <property type="entry name" value="SIMPL"/>
    <property type="match status" value="1"/>
</dbReference>
<dbReference type="InterPro" id="IPR052022">
    <property type="entry name" value="26kDa_periplasmic_antigen"/>
</dbReference>